<keyword evidence="10" id="KW-0812">Transmembrane</keyword>
<dbReference type="PROSITE" id="PS50011">
    <property type="entry name" value="PROTEIN_KINASE_DOM"/>
    <property type="match status" value="1"/>
</dbReference>
<dbReference type="PANTHER" id="PTHR24359">
    <property type="entry name" value="SERINE/THREONINE-PROTEIN KINASE SBK1"/>
    <property type="match status" value="1"/>
</dbReference>
<keyword evidence="10" id="KW-1133">Transmembrane helix</keyword>
<evidence type="ECO:0000256" key="1">
    <source>
        <dbReference type="ARBA" id="ARBA00003747"/>
    </source>
</evidence>
<comment type="catalytic activity">
    <reaction evidence="8">
        <text>L-threonyl-[protein] + ATP = O-phospho-L-threonyl-[protein] + ADP + H(+)</text>
        <dbReference type="Rhea" id="RHEA:46608"/>
        <dbReference type="Rhea" id="RHEA-COMP:11060"/>
        <dbReference type="Rhea" id="RHEA-COMP:11605"/>
        <dbReference type="ChEBI" id="CHEBI:15378"/>
        <dbReference type="ChEBI" id="CHEBI:30013"/>
        <dbReference type="ChEBI" id="CHEBI:30616"/>
        <dbReference type="ChEBI" id="CHEBI:61977"/>
        <dbReference type="ChEBI" id="CHEBI:456216"/>
        <dbReference type="EC" id="2.7.11.1"/>
    </reaction>
</comment>
<evidence type="ECO:0000256" key="4">
    <source>
        <dbReference type="ARBA" id="ARBA00013948"/>
    </source>
</evidence>
<evidence type="ECO:0000256" key="7">
    <source>
        <dbReference type="ARBA" id="ARBA00033194"/>
    </source>
</evidence>
<keyword evidence="10" id="KW-0472">Membrane</keyword>
<dbReference type="EMBL" id="JAVFKD010000012">
    <property type="protein sequence ID" value="KAK5993766.1"/>
    <property type="molecule type" value="Genomic_DNA"/>
</dbReference>
<dbReference type="PANTHER" id="PTHR24359:SF1">
    <property type="entry name" value="INHIBITOR OF NUCLEAR FACTOR KAPPA-B KINASE EPSILON SUBUNIT HOMOLOG 1-RELATED"/>
    <property type="match status" value="1"/>
</dbReference>
<comment type="subunit">
    <text evidence="2">Component of the EKC/KEOPS complex composed of at least BUD32, CGI121, GON7, KAE1 and PCC1; the whole complex dimerizes.</text>
</comment>
<evidence type="ECO:0000256" key="2">
    <source>
        <dbReference type="ARBA" id="ARBA00011534"/>
    </source>
</evidence>
<evidence type="ECO:0000256" key="8">
    <source>
        <dbReference type="ARBA" id="ARBA00047899"/>
    </source>
</evidence>
<dbReference type="InterPro" id="IPR008266">
    <property type="entry name" value="Tyr_kinase_AS"/>
</dbReference>
<comment type="caution">
    <text evidence="12">The sequence shown here is derived from an EMBL/GenBank/DDBJ whole genome shotgun (WGS) entry which is preliminary data.</text>
</comment>
<evidence type="ECO:0000259" key="11">
    <source>
        <dbReference type="PROSITE" id="PS50011"/>
    </source>
</evidence>
<evidence type="ECO:0000256" key="3">
    <source>
        <dbReference type="ARBA" id="ARBA00012513"/>
    </source>
</evidence>
<dbReference type="InterPro" id="IPR000719">
    <property type="entry name" value="Prot_kinase_dom"/>
</dbReference>
<gene>
    <name evidence="12" type="ORF">PT974_07203</name>
</gene>
<evidence type="ECO:0000256" key="6">
    <source>
        <dbReference type="ARBA" id="ARBA00030980"/>
    </source>
</evidence>
<sequence>MAVTYNKVWDDIYDQLCNKLERKKDGRLRFAARGTVPQVLHDGNLQLFFRALVPASWAEEEDELMVRITMQSFIDRIKERRLHEFLATLIFASCSLAAARAFVLKLLVPNDWPIRDRKGRDMGVLPVDITQLFEIFESNVDADKFYSKQACFCPVVLRKRQEVKVKSLTSQRLPYLEEMAIGEGSFGKIFRVKVAAGHFEDPNTEFSYNTEPILMARKDYTLTDNGDVREEHEIMKKILGYASRGCENIVESFGGISIGNNFSLFMPLAVCDLRSYMMDYHPTRPNTKEAKAEIILCAQGLASGLNFLHHEMTTPDLEDMVCYHMDLTPNNILVFIERRDGHVRPIWKLSDFGMSRVKIRHRGQGVERERDFNSLFVRRQIKGPSLSGTLNRRGEGTYLAPESIDSNPRMRTGSDVWSLGCVLSVVFAYLQGGSLGVTAYQDARLKYRDADGYDRFFLRGYKFSRTRTHPVVREWHKKLVHKAEERDHREGKAFRYMLRHLEESVLLIKQAERSDARRVRDMLATTYRIYMSPEDAENERFIQLTVPKDPIWNKLFQQKRKTCQSNADEWPLTSEESFKGCVISPDATLVAYWTDIKISLYTSQSLMPRDGQREGHELMPAAEYPLKETDCFWKSVTLTNEYLIASTTGRSYCYIFDLEAGTAVDATLDHLYRIALPFPEIYRLAISPDSETLACVLRHEDGDRHPGTLLYASVPDLVALATPRPSIVSEIIPIGTNMRPGTPSTPWKTVDIGWPAADVVQLTISDDKDVHLVIRPELTAKSREHKIPIMHVSLRQATVDTLFIESRGFDSSGTAGFFTTFCPFIDVTTCAVVTREKRIHFQTFNGDDPILNQQKDILNCRILKLINGQHDERLFALGTTSANHRIKLLEIGIPQPGVELSIQELAQFPGLSYGDDFTGVVSDDNGKTFVLVATLAGANGRKLYKVDISNVPPTV</sequence>
<feature type="transmembrane region" description="Helical" evidence="10">
    <location>
        <begin position="85"/>
        <end position="108"/>
    </location>
</feature>
<feature type="domain" description="Protein kinase" evidence="11">
    <location>
        <begin position="175"/>
        <end position="531"/>
    </location>
</feature>
<dbReference type="EC" id="2.7.11.1" evidence="3"/>
<comment type="catalytic activity">
    <reaction evidence="9">
        <text>L-seryl-[protein] + ATP = O-phospho-L-seryl-[protein] + ADP + H(+)</text>
        <dbReference type="Rhea" id="RHEA:17989"/>
        <dbReference type="Rhea" id="RHEA-COMP:9863"/>
        <dbReference type="Rhea" id="RHEA-COMP:11604"/>
        <dbReference type="ChEBI" id="CHEBI:15378"/>
        <dbReference type="ChEBI" id="CHEBI:29999"/>
        <dbReference type="ChEBI" id="CHEBI:30616"/>
        <dbReference type="ChEBI" id="CHEBI:83421"/>
        <dbReference type="ChEBI" id="CHEBI:456216"/>
        <dbReference type="EC" id="2.7.11.1"/>
    </reaction>
</comment>
<comment type="function">
    <text evidence="1">Component of the EKC/KEOPS complex that is required for the formation of a threonylcarbamoyl group on adenosine at position 37 (t(6)A37) in tRNAs that read codons beginning with adenine. The complex is probably involved in the transfer of the threonylcarbamoyl moiety of threonylcarbamoyl-AMP (TC-AMP) to the N6 group of A37. BUD32 has ATPase activity in the context of the EKC/KEOPS complex and likely plays a supporting role to the catalytic subunit KAE1. The EKC/KEOPS complex also promotes both telomere uncapping and telomere elongation. The complex is required for efficient recruitment of transcriptional coactivators.</text>
</comment>
<evidence type="ECO:0000256" key="10">
    <source>
        <dbReference type="SAM" id="Phobius"/>
    </source>
</evidence>
<dbReference type="InterPro" id="IPR011009">
    <property type="entry name" value="Kinase-like_dom_sf"/>
</dbReference>
<evidence type="ECO:0000256" key="5">
    <source>
        <dbReference type="ARBA" id="ARBA00019973"/>
    </source>
</evidence>
<organism evidence="12 13">
    <name type="scientific">Cladobotryum mycophilum</name>
    <dbReference type="NCBI Taxonomy" id="491253"/>
    <lineage>
        <taxon>Eukaryota</taxon>
        <taxon>Fungi</taxon>
        <taxon>Dikarya</taxon>
        <taxon>Ascomycota</taxon>
        <taxon>Pezizomycotina</taxon>
        <taxon>Sordariomycetes</taxon>
        <taxon>Hypocreomycetidae</taxon>
        <taxon>Hypocreales</taxon>
        <taxon>Hypocreaceae</taxon>
        <taxon>Cladobotryum</taxon>
    </lineage>
</organism>
<evidence type="ECO:0000256" key="9">
    <source>
        <dbReference type="ARBA" id="ARBA00048679"/>
    </source>
</evidence>
<name>A0ABR0SPR3_9HYPO</name>
<accession>A0ABR0SPR3</accession>
<dbReference type="SUPFAM" id="SSF56112">
    <property type="entry name" value="Protein kinase-like (PK-like)"/>
    <property type="match status" value="1"/>
</dbReference>
<keyword evidence="13" id="KW-1185">Reference proteome</keyword>
<evidence type="ECO:0000313" key="12">
    <source>
        <dbReference type="EMBL" id="KAK5993766.1"/>
    </source>
</evidence>
<dbReference type="PROSITE" id="PS00109">
    <property type="entry name" value="PROTEIN_KINASE_TYR"/>
    <property type="match status" value="1"/>
</dbReference>
<evidence type="ECO:0000313" key="13">
    <source>
        <dbReference type="Proteomes" id="UP001338125"/>
    </source>
</evidence>
<protein>
    <recommendedName>
        <fullName evidence="5">EKC/KEOPS complex subunit BUD32</fullName>
        <ecNumber evidence="3">2.7.11.1</ecNumber>
    </recommendedName>
    <alternativeName>
        <fullName evidence="6 7">Atypical Serine/threonine protein kinase BUD32</fullName>
    </alternativeName>
    <alternativeName>
        <fullName evidence="4">EKC/KEOPS complex subunit bud32</fullName>
    </alternativeName>
</protein>
<reference evidence="12 13" key="1">
    <citation type="submission" date="2024-01" db="EMBL/GenBank/DDBJ databases">
        <title>Complete genome of Cladobotryum mycophilum ATHUM6906.</title>
        <authorList>
            <person name="Christinaki A.C."/>
            <person name="Myridakis A.I."/>
            <person name="Kouvelis V.N."/>
        </authorList>
    </citation>
    <scope>NUCLEOTIDE SEQUENCE [LARGE SCALE GENOMIC DNA]</scope>
    <source>
        <strain evidence="12 13">ATHUM6906</strain>
    </source>
</reference>
<dbReference type="Proteomes" id="UP001338125">
    <property type="component" value="Unassembled WGS sequence"/>
</dbReference>
<dbReference type="Pfam" id="PF00069">
    <property type="entry name" value="Pkinase"/>
    <property type="match status" value="1"/>
</dbReference>
<dbReference type="SUPFAM" id="SSF82171">
    <property type="entry name" value="DPP6 N-terminal domain-like"/>
    <property type="match status" value="1"/>
</dbReference>
<proteinExistence type="predicted"/>
<dbReference type="Gene3D" id="1.10.510.10">
    <property type="entry name" value="Transferase(Phosphotransferase) domain 1"/>
    <property type="match status" value="1"/>
</dbReference>